<gene>
    <name evidence="7" type="ORF">V1264_011498</name>
</gene>
<dbReference type="EMBL" id="JBAMIC010000002">
    <property type="protein sequence ID" value="KAK7111961.1"/>
    <property type="molecule type" value="Genomic_DNA"/>
</dbReference>
<dbReference type="InterPro" id="IPR001073">
    <property type="entry name" value="C1q_dom"/>
</dbReference>
<keyword evidence="3 5" id="KW-0732">Signal</keyword>
<dbReference type="SUPFAM" id="SSF49842">
    <property type="entry name" value="TNF-like"/>
    <property type="match status" value="1"/>
</dbReference>
<evidence type="ECO:0000313" key="7">
    <source>
        <dbReference type="EMBL" id="KAK7111961.1"/>
    </source>
</evidence>
<name>A0AAN9GL48_9CAEN</name>
<comment type="caution">
    <text evidence="7">The sequence shown here is derived from an EMBL/GenBank/DDBJ whole genome shotgun (WGS) entry which is preliminary data.</text>
</comment>
<dbReference type="Proteomes" id="UP001374579">
    <property type="component" value="Unassembled WGS sequence"/>
</dbReference>
<feature type="coiled-coil region" evidence="4">
    <location>
        <begin position="48"/>
        <end position="75"/>
    </location>
</feature>
<proteinExistence type="predicted"/>
<evidence type="ECO:0000256" key="5">
    <source>
        <dbReference type="SAM" id="SignalP"/>
    </source>
</evidence>
<feature type="signal peptide" evidence="5">
    <location>
        <begin position="1"/>
        <end position="19"/>
    </location>
</feature>
<dbReference type="PANTHER" id="PTHR22923">
    <property type="entry name" value="CEREBELLIN-RELATED"/>
    <property type="match status" value="1"/>
</dbReference>
<dbReference type="InterPro" id="IPR008983">
    <property type="entry name" value="Tumour_necrosis_fac-like_dom"/>
</dbReference>
<dbReference type="GO" id="GO:0005576">
    <property type="term" value="C:extracellular region"/>
    <property type="evidence" value="ECO:0007669"/>
    <property type="project" value="UniProtKB-SubCell"/>
</dbReference>
<accession>A0AAN9GL48</accession>
<evidence type="ECO:0000313" key="8">
    <source>
        <dbReference type="Proteomes" id="UP001374579"/>
    </source>
</evidence>
<evidence type="ECO:0000256" key="2">
    <source>
        <dbReference type="ARBA" id="ARBA00022525"/>
    </source>
</evidence>
<evidence type="ECO:0000256" key="3">
    <source>
        <dbReference type="ARBA" id="ARBA00022729"/>
    </source>
</evidence>
<reference evidence="7 8" key="1">
    <citation type="submission" date="2024-02" db="EMBL/GenBank/DDBJ databases">
        <title>Chromosome-scale genome assembly of the rough periwinkle Littorina saxatilis.</title>
        <authorList>
            <person name="De Jode A."/>
            <person name="Faria R."/>
            <person name="Formenti G."/>
            <person name="Sims Y."/>
            <person name="Smith T.P."/>
            <person name="Tracey A."/>
            <person name="Wood J.M.D."/>
            <person name="Zagrodzka Z.B."/>
            <person name="Johannesson K."/>
            <person name="Butlin R.K."/>
            <person name="Leder E.H."/>
        </authorList>
    </citation>
    <scope>NUCLEOTIDE SEQUENCE [LARGE SCALE GENOMIC DNA]</scope>
    <source>
        <strain evidence="7">Snail1</strain>
        <tissue evidence="7">Muscle</tissue>
    </source>
</reference>
<feature type="chain" id="PRO_5043005133" description="C1q domain-containing protein" evidence="5">
    <location>
        <begin position="20"/>
        <end position="211"/>
    </location>
</feature>
<comment type="subcellular location">
    <subcellularLocation>
        <location evidence="1">Secreted</location>
    </subcellularLocation>
</comment>
<dbReference type="SMART" id="SM00110">
    <property type="entry name" value="C1Q"/>
    <property type="match status" value="1"/>
</dbReference>
<organism evidence="7 8">
    <name type="scientific">Littorina saxatilis</name>
    <dbReference type="NCBI Taxonomy" id="31220"/>
    <lineage>
        <taxon>Eukaryota</taxon>
        <taxon>Metazoa</taxon>
        <taxon>Spiralia</taxon>
        <taxon>Lophotrochozoa</taxon>
        <taxon>Mollusca</taxon>
        <taxon>Gastropoda</taxon>
        <taxon>Caenogastropoda</taxon>
        <taxon>Littorinimorpha</taxon>
        <taxon>Littorinoidea</taxon>
        <taxon>Littorinidae</taxon>
        <taxon>Littorina</taxon>
    </lineage>
</organism>
<dbReference type="AlphaFoldDB" id="A0AAN9GL48"/>
<protein>
    <recommendedName>
        <fullName evidence="6">C1q domain-containing protein</fullName>
    </recommendedName>
</protein>
<evidence type="ECO:0000256" key="1">
    <source>
        <dbReference type="ARBA" id="ARBA00004613"/>
    </source>
</evidence>
<dbReference type="PRINTS" id="PR00007">
    <property type="entry name" value="COMPLEMNTC1Q"/>
</dbReference>
<evidence type="ECO:0000256" key="4">
    <source>
        <dbReference type="SAM" id="Coils"/>
    </source>
</evidence>
<keyword evidence="8" id="KW-1185">Reference proteome</keyword>
<dbReference type="PANTHER" id="PTHR22923:SF116">
    <property type="entry name" value="C1Q DOMAIN-CONTAINING PROTEIN"/>
    <property type="match status" value="1"/>
</dbReference>
<sequence>MPASFAAFKFFVCHTLVLSCTVAGFTHNTAHHDVHTRTDDVSPLEAIVMKQGQLIAQMQARIDALEAKQVNDERLVAFMVSVPQTQVLSNEQRVHFGTPELNAGGGFHTSTNSFVAPVSGLYVFFLKVMGQAGGDDAHYMKFTLKKDNAVIAETETNDDDNQDRSSVQVVVDLKQGQSVWVEKSGGSGTTISGGGILSTLGGFLLRAGDTF</sequence>
<evidence type="ECO:0000259" key="6">
    <source>
        <dbReference type="PROSITE" id="PS50871"/>
    </source>
</evidence>
<keyword evidence="2" id="KW-0964">Secreted</keyword>
<dbReference type="Gene3D" id="2.60.120.40">
    <property type="match status" value="1"/>
</dbReference>
<dbReference type="Pfam" id="PF00386">
    <property type="entry name" value="C1q"/>
    <property type="match status" value="1"/>
</dbReference>
<feature type="domain" description="C1q" evidence="6">
    <location>
        <begin position="71"/>
        <end position="211"/>
    </location>
</feature>
<keyword evidence="4" id="KW-0175">Coiled coil</keyword>
<dbReference type="InterPro" id="IPR050822">
    <property type="entry name" value="Cerebellin_Synaptic_Org"/>
</dbReference>
<dbReference type="PROSITE" id="PS50871">
    <property type="entry name" value="C1Q"/>
    <property type="match status" value="1"/>
</dbReference>